<evidence type="ECO:0000313" key="1">
    <source>
        <dbReference type="EMBL" id="GMT05313.1"/>
    </source>
</evidence>
<proteinExistence type="predicted"/>
<protein>
    <submittedName>
        <fullName evidence="1">Uncharacterized protein</fullName>
    </submittedName>
</protein>
<dbReference type="EMBL" id="BTSX01000006">
    <property type="protein sequence ID" value="GMT05313.1"/>
    <property type="molecule type" value="Genomic_DNA"/>
</dbReference>
<sequence>GQYKLNNKGMADPPFVFYAVEKGAANYNTKVQYVSAGSQLTLDAKSDILLTMMSSSGAVQFSSFAGDYSGALPTVHATGFDAAVSPSCRPV</sequence>
<comment type="caution">
    <text evidence="1">The sequence shown here is derived from an EMBL/GenBank/DDBJ whole genome shotgun (WGS) entry which is preliminary data.</text>
</comment>
<accession>A0AAV5UF57</accession>
<keyword evidence="2" id="KW-1185">Reference proteome</keyword>
<gene>
    <name evidence="1" type="ORF">PENTCL1PPCAC_27487</name>
</gene>
<dbReference type="Proteomes" id="UP001432027">
    <property type="component" value="Unassembled WGS sequence"/>
</dbReference>
<dbReference type="AlphaFoldDB" id="A0AAV5UF57"/>
<name>A0AAV5UF57_9BILA</name>
<reference evidence="1" key="1">
    <citation type="submission" date="2023-10" db="EMBL/GenBank/DDBJ databases">
        <title>Genome assembly of Pristionchus species.</title>
        <authorList>
            <person name="Yoshida K."/>
            <person name="Sommer R.J."/>
        </authorList>
    </citation>
    <scope>NUCLEOTIDE SEQUENCE</scope>
    <source>
        <strain evidence="1">RS0144</strain>
    </source>
</reference>
<feature type="non-terminal residue" evidence="1">
    <location>
        <position position="1"/>
    </location>
</feature>
<evidence type="ECO:0000313" key="2">
    <source>
        <dbReference type="Proteomes" id="UP001432027"/>
    </source>
</evidence>
<organism evidence="1 2">
    <name type="scientific">Pristionchus entomophagus</name>
    <dbReference type="NCBI Taxonomy" id="358040"/>
    <lineage>
        <taxon>Eukaryota</taxon>
        <taxon>Metazoa</taxon>
        <taxon>Ecdysozoa</taxon>
        <taxon>Nematoda</taxon>
        <taxon>Chromadorea</taxon>
        <taxon>Rhabditida</taxon>
        <taxon>Rhabditina</taxon>
        <taxon>Diplogasteromorpha</taxon>
        <taxon>Diplogasteroidea</taxon>
        <taxon>Neodiplogasteridae</taxon>
        <taxon>Pristionchus</taxon>
    </lineage>
</organism>